<reference evidence="11" key="1">
    <citation type="journal article" date="2019" name="Int. J. Syst. Evol. Microbiol.">
        <title>The Global Catalogue of Microorganisms (GCM) 10K type strain sequencing project: providing services to taxonomists for standard genome sequencing and annotation.</title>
        <authorList>
            <consortium name="The Broad Institute Genomics Platform"/>
            <consortium name="The Broad Institute Genome Sequencing Center for Infectious Disease"/>
            <person name="Wu L."/>
            <person name="Ma J."/>
        </authorList>
    </citation>
    <scope>NUCLEOTIDE SEQUENCE [LARGE SCALE GENOMIC DNA]</scope>
    <source>
        <strain evidence="11">Q85</strain>
    </source>
</reference>
<dbReference type="InterPro" id="IPR006390">
    <property type="entry name" value="DHP_synth_dom"/>
</dbReference>
<dbReference type="Proteomes" id="UP001597283">
    <property type="component" value="Unassembled WGS sequence"/>
</dbReference>
<dbReference type="PROSITE" id="PS00792">
    <property type="entry name" value="DHPS_1"/>
    <property type="match status" value="1"/>
</dbReference>
<name>A0ABW4ND41_9SPHN</name>
<dbReference type="RefSeq" id="WP_380940894.1">
    <property type="nucleotide sequence ID" value="NZ_JBHUFC010000003.1"/>
</dbReference>
<evidence type="ECO:0000256" key="1">
    <source>
        <dbReference type="ARBA" id="ARBA00000012"/>
    </source>
</evidence>
<keyword evidence="11" id="KW-1185">Reference proteome</keyword>
<dbReference type="NCBIfam" id="TIGR01496">
    <property type="entry name" value="DHPS"/>
    <property type="match status" value="1"/>
</dbReference>
<evidence type="ECO:0000259" key="9">
    <source>
        <dbReference type="PROSITE" id="PS50972"/>
    </source>
</evidence>
<dbReference type="PROSITE" id="PS50972">
    <property type="entry name" value="PTERIN_BINDING"/>
    <property type="match status" value="1"/>
</dbReference>
<comment type="caution">
    <text evidence="10">The sequence shown here is derived from an EMBL/GenBank/DDBJ whole genome shotgun (WGS) entry which is preliminary data.</text>
</comment>
<dbReference type="Gene3D" id="3.20.20.20">
    <property type="entry name" value="Dihydropteroate synthase-like"/>
    <property type="match status" value="1"/>
</dbReference>
<protein>
    <recommendedName>
        <fullName evidence="4">dihydropteroate synthase</fullName>
        <ecNumber evidence="4">2.5.1.15</ecNumber>
    </recommendedName>
</protein>
<sequence>MIDLQTIPADARLYLRPEAFVDTPVGRDGTVARLAGGLLWFAAYELIAIVGTARVAQASVPVAALPAVIANLAAPQAERLRTLAARISAPRAPIVLPGRTIRLDQPQVMGILNRTPDSFSDGGANADDTAAAQAGFDMAAAGAAIIDVGGESTRPGAATVWEGDEIARVRPVIERLAASGTAISIDTRKAGVMEAALAAGAGIVNDVAALAWDDRAVAVCVAAGCPVVLMHTPDPAAGPHARPSYADVLVEVYDWLEARVAAVVAAGVDRTKILVDPGIGFAKSLADNLALLNGMAMFHGLGCGIVLGASRKRLIGALSNEAPVDERLGGSVALALHGADRGAQILRVHDVAETVQALRVWRGLKDAGLTSRRD</sequence>
<dbReference type="GO" id="GO:0004156">
    <property type="term" value="F:dihydropteroate synthase activity"/>
    <property type="evidence" value="ECO:0007669"/>
    <property type="project" value="UniProtKB-EC"/>
</dbReference>
<dbReference type="EC" id="2.5.1.15" evidence="4"/>
<evidence type="ECO:0000256" key="3">
    <source>
        <dbReference type="ARBA" id="ARBA00004763"/>
    </source>
</evidence>
<comment type="pathway">
    <text evidence="3">Cofactor biosynthesis; tetrahydrofolate biosynthesis; 7,8-dihydrofolate from 2-amino-4-hydroxy-6-hydroxymethyl-7,8-dihydropteridine diphosphate and 4-aminobenzoate: step 1/2.</text>
</comment>
<dbReference type="PANTHER" id="PTHR20941:SF1">
    <property type="entry name" value="FOLIC ACID SYNTHESIS PROTEIN FOL1"/>
    <property type="match status" value="1"/>
</dbReference>
<comment type="cofactor">
    <cofactor evidence="2">
        <name>Mg(2+)</name>
        <dbReference type="ChEBI" id="CHEBI:18420"/>
    </cofactor>
</comment>
<dbReference type="InterPro" id="IPR045031">
    <property type="entry name" value="DHP_synth-like"/>
</dbReference>
<organism evidence="10 11">
    <name type="scientific">Sphingomonas floccifaciens</name>
    <dbReference type="NCBI Taxonomy" id="1844115"/>
    <lineage>
        <taxon>Bacteria</taxon>
        <taxon>Pseudomonadati</taxon>
        <taxon>Pseudomonadota</taxon>
        <taxon>Alphaproteobacteria</taxon>
        <taxon>Sphingomonadales</taxon>
        <taxon>Sphingomonadaceae</taxon>
        <taxon>Sphingomonas</taxon>
    </lineage>
</organism>
<dbReference type="PANTHER" id="PTHR20941">
    <property type="entry name" value="FOLATE SYNTHESIS PROTEINS"/>
    <property type="match status" value="1"/>
</dbReference>
<dbReference type="EMBL" id="JBHUFC010000003">
    <property type="protein sequence ID" value="MFD1787628.1"/>
    <property type="molecule type" value="Genomic_DNA"/>
</dbReference>
<evidence type="ECO:0000256" key="6">
    <source>
        <dbReference type="ARBA" id="ARBA00022723"/>
    </source>
</evidence>
<gene>
    <name evidence="10" type="primary">folP</name>
    <name evidence="10" type="ORF">ACFSC3_08595</name>
</gene>
<keyword evidence="8" id="KW-0289">Folate biosynthesis</keyword>
<comment type="catalytic activity">
    <reaction evidence="1">
        <text>(7,8-dihydropterin-6-yl)methyl diphosphate + 4-aminobenzoate = 7,8-dihydropteroate + diphosphate</text>
        <dbReference type="Rhea" id="RHEA:19949"/>
        <dbReference type="ChEBI" id="CHEBI:17836"/>
        <dbReference type="ChEBI" id="CHEBI:17839"/>
        <dbReference type="ChEBI" id="CHEBI:33019"/>
        <dbReference type="ChEBI" id="CHEBI:72950"/>
        <dbReference type="EC" id="2.5.1.15"/>
    </reaction>
</comment>
<evidence type="ECO:0000256" key="4">
    <source>
        <dbReference type="ARBA" id="ARBA00012458"/>
    </source>
</evidence>
<dbReference type="SUPFAM" id="SSF51717">
    <property type="entry name" value="Dihydropteroate synthetase-like"/>
    <property type="match status" value="1"/>
</dbReference>
<accession>A0ABW4ND41</accession>
<evidence type="ECO:0000256" key="8">
    <source>
        <dbReference type="ARBA" id="ARBA00022909"/>
    </source>
</evidence>
<evidence type="ECO:0000256" key="7">
    <source>
        <dbReference type="ARBA" id="ARBA00022842"/>
    </source>
</evidence>
<evidence type="ECO:0000256" key="5">
    <source>
        <dbReference type="ARBA" id="ARBA00022679"/>
    </source>
</evidence>
<evidence type="ECO:0000313" key="10">
    <source>
        <dbReference type="EMBL" id="MFD1787628.1"/>
    </source>
</evidence>
<keyword evidence="6" id="KW-0479">Metal-binding</keyword>
<evidence type="ECO:0000313" key="11">
    <source>
        <dbReference type="Proteomes" id="UP001597283"/>
    </source>
</evidence>
<dbReference type="PROSITE" id="PS00793">
    <property type="entry name" value="DHPS_2"/>
    <property type="match status" value="1"/>
</dbReference>
<proteinExistence type="predicted"/>
<evidence type="ECO:0000256" key="2">
    <source>
        <dbReference type="ARBA" id="ARBA00001946"/>
    </source>
</evidence>
<dbReference type="InterPro" id="IPR011005">
    <property type="entry name" value="Dihydropteroate_synth-like_sf"/>
</dbReference>
<feature type="domain" description="Pterin-binding" evidence="9">
    <location>
        <begin position="106"/>
        <end position="359"/>
    </location>
</feature>
<dbReference type="InterPro" id="IPR000489">
    <property type="entry name" value="Pterin-binding_dom"/>
</dbReference>
<dbReference type="CDD" id="cd00739">
    <property type="entry name" value="DHPS"/>
    <property type="match status" value="1"/>
</dbReference>
<keyword evidence="5 10" id="KW-0808">Transferase</keyword>
<keyword evidence="7" id="KW-0460">Magnesium</keyword>
<dbReference type="Pfam" id="PF00809">
    <property type="entry name" value="Pterin_bind"/>
    <property type="match status" value="1"/>
</dbReference>